<comment type="caution">
    <text evidence="1">The sequence shown here is derived from an EMBL/GenBank/DDBJ whole genome shotgun (WGS) entry which is preliminary data.</text>
</comment>
<proteinExistence type="predicted"/>
<keyword evidence="2" id="KW-1185">Reference proteome</keyword>
<dbReference type="RefSeq" id="WP_380537530.1">
    <property type="nucleotide sequence ID" value="NZ_JBHFAB010000013.1"/>
</dbReference>
<evidence type="ECO:0000313" key="1">
    <source>
        <dbReference type="EMBL" id="MFC1418734.1"/>
    </source>
</evidence>
<gene>
    <name evidence="1" type="ORF">ACEZDE_19155</name>
</gene>
<reference evidence="1 2" key="1">
    <citation type="submission" date="2024-09" db="EMBL/GenBank/DDBJ databases">
        <authorList>
            <person name="Lee S.D."/>
        </authorList>
    </citation>
    <scope>NUCLEOTIDE SEQUENCE [LARGE SCALE GENOMIC DNA]</scope>
    <source>
        <strain evidence="1 2">N8-3</strain>
    </source>
</reference>
<name>A0ABV6VY98_9ACTN</name>
<dbReference type="EMBL" id="JBHFAB010000013">
    <property type="protein sequence ID" value="MFC1418734.1"/>
    <property type="molecule type" value="Genomic_DNA"/>
</dbReference>
<evidence type="ECO:0000313" key="2">
    <source>
        <dbReference type="Proteomes" id="UP001592531"/>
    </source>
</evidence>
<sequence length="136" mass="14804">MTVEWNEPELRELLTGRTGAVVTHISEVTEQVLVAAQAICPRRSGATAASLHAEVEVVGDLVIGRVGSDSPVVGWLEEGTGLYGPRHQWITPIRARVLGPLPSPYPRFIARSRGMRAQPFLKRALEIGSPYPVRDG</sequence>
<accession>A0ABV6VY98</accession>
<dbReference type="Proteomes" id="UP001592531">
    <property type="component" value="Unassembled WGS sequence"/>
</dbReference>
<organism evidence="1 2">
    <name type="scientific">Streptacidiphilus cavernicola</name>
    <dbReference type="NCBI Taxonomy" id="3342716"/>
    <lineage>
        <taxon>Bacteria</taxon>
        <taxon>Bacillati</taxon>
        <taxon>Actinomycetota</taxon>
        <taxon>Actinomycetes</taxon>
        <taxon>Kitasatosporales</taxon>
        <taxon>Streptomycetaceae</taxon>
        <taxon>Streptacidiphilus</taxon>
    </lineage>
</organism>
<protein>
    <submittedName>
        <fullName evidence="1">HK97 gp10 family phage protein</fullName>
    </submittedName>
</protein>